<accession>A0A0A3JW07</accession>
<evidence type="ECO:0000313" key="6">
    <source>
        <dbReference type="EMBL" id="KGR91197.1"/>
    </source>
</evidence>
<dbReference type="PANTHER" id="PTHR39181:SF1">
    <property type="entry name" value="TYROSINE-PROTEIN PHOSPHATASE YWQE"/>
    <property type="match status" value="1"/>
</dbReference>
<evidence type="ECO:0000256" key="1">
    <source>
        <dbReference type="ARBA" id="ARBA00005750"/>
    </source>
</evidence>
<dbReference type="EMBL" id="JPVQ01000009">
    <property type="protein sequence ID" value="KGR91197.1"/>
    <property type="molecule type" value="Genomic_DNA"/>
</dbReference>
<comment type="catalytic activity">
    <reaction evidence="4 5">
        <text>O-phospho-L-tyrosyl-[protein] + H2O = L-tyrosyl-[protein] + phosphate</text>
        <dbReference type="Rhea" id="RHEA:10684"/>
        <dbReference type="Rhea" id="RHEA-COMP:10136"/>
        <dbReference type="Rhea" id="RHEA-COMP:20101"/>
        <dbReference type="ChEBI" id="CHEBI:15377"/>
        <dbReference type="ChEBI" id="CHEBI:43474"/>
        <dbReference type="ChEBI" id="CHEBI:46858"/>
        <dbReference type="ChEBI" id="CHEBI:61978"/>
        <dbReference type="EC" id="3.1.3.48"/>
    </reaction>
</comment>
<dbReference type="EC" id="3.1.3.48" evidence="5"/>
<dbReference type="InterPro" id="IPR016195">
    <property type="entry name" value="Pol/histidinol_Pase-like"/>
</dbReference>
<dbReference type="PIRSF" id="PIRSF016557">
    <property type="entry name" value="Caps_synth_CpsB"/>
    <property type="match status" value="1"/>
</dbReference>
<reference evidence="6 7" key="1">
    <citation type="submission" date="2014-02" db="EMBL/GenBank/DDBJ databases">
        <title>Draft genome sequence of Lysinibacillus massiliensis CCUG 49529.</title>
        <authorList>
            <person name="Zhang F."/>
            <person name="Wang G."/>
            <person name="Zhang L."/>
        </authorList>
    </citation>
    <scope>NUCLEOTIDE SEQUENCE [LARGE SCALE GENOMIC DNA]</scope>
    <source>
        <strain evidence="6 7">CCUG 49529</strain>
    </source>
</reference>
<evidence type="ECO:0000256" key="3">
    <source>
        <dbReference type="ARBA" id="ARBA00022912"/>
    </source>
</evidence>
<dbReference type="eggNOG" id="COG4464">
    <property type="taxonomic scope" value="Bacteria"/>
</dbReference>
<dbReference type="AlphaFoldDB" id="A0A0A3JW07"/>
<dbReference type="OrthoDB" id="9788539at2"/>
<comment type="similarity">
    <text evidence="1 5">Belongs to the metallo-dependent hydrolases superfamily. CpsB/CapC family.</text>
</comment>
<evidence type="ECO:0000256" key="4">
    <source>
        <dbReference type="ARBA" id="ARBA00051722"/>
    </source>
</evidence>
<dbReference type="GO" id="GO:0004725">
    <property type="term" value="F:protein tyrosine phosphatase activity"/>
    <property type="evidence" value="ECO:0007669"/>
    <property type="project" value="UniProtKB-UniRule"/>
</dbReference>
<dbReference type="Pfam" id="PF19567">
    <property type="entry name" value="CpsB_CapC"/>
    <property type="match status" value="1"/>
</dbReference>
<dbReference type="SUPFAM" id="SSF89550">
    <property type="entry name" value="PHP domain-like"/>
    <property type="match status" value="1"/>
</dbReference>
<dbReference type="PANTHER" id="PTHR39181">
    <property type="entry name" value="TYROSINE-PROTEIN PHOSPHATASE YWQE"/>
    <property type="match status" value="1"/>
</dbReference>
<organism evidence="6 7">
    <name type="scientific">Ureibacillus massiliensis 4400831 = CIP 108448 = CCUG 49529</name>
    <dbReference type="NCBI Taxonomy" id="1211035"/>
    <lineage>
        <taxon>Bacteria</taxon>
        <taxon>Bacillati</taxon>
        <taxon>Bacillota</taxon>
        <taxon>Bacilli</taxon>
        <taxon>Bacillales</taxon>
        <taxon>Caryophanaceae</taxon>
        <taxon>Ureibacillus</taxon>
    </lineage>
</organism>
<dbReference type="Gene3D" id="3.20.20.140">
    <property type="entry name" value="Metal-dependent hydrolases"/>
    <property type="match status" value="1"/>
</dbReference>
<dbReference type="Proteomes" id="UP000030595">
    <property type="component" value="Unassembled WGS sequence"/>
</dbReference>
<comment type="caution">
    <text evidence="6">The sequence shown here is derived from an EMBL/GenBank/DDBJ whole genome shotgun (WGS) entry which is preliminary data.</text>
</comment>
<evidence type="ECO:0000256" key="5">
    <source>
        <dbReference type="PIRNR" id="PIRNR016557"/>
    </source>
</evidence>
<keyword evidence="7" id="KW-1185">Reference proteome</keyword>
<evidence type="ECO:0000313" key="7">
    <source>
        <dbReference type="Proteomes" id="UP000030595"/>
    </source>
</evidence>
<dbReference type="RefSeq" id="WP_036174387.1">
    <property type="nucleotide sequence ID" value="NZ_AVCZ01000009.1"/>
</dbReference>
<evidence type="ECO:0000256" key="2">
    <source>
        <dbReference type="ARBA" id="ARBA00022801"/>
    </source>
</evidence>
<keyword evidence="3 5" id="KW-0904">Protein phosphatase</keyword>
<dbReference type="InterPro" id="IPR016667">
    <property type="entry name" value="Caps_polysacc_synth_CpsB/CapC"/>
</dbReference>
<proteinExistence type="inferred from homology"/>
<protein>
    <recommendedName>
        <fullName evidence="5">Tyrosine-protein phosphatase</fullName>
        <ecNumber evidence="5">3.1.3.48</ecNumber>
    </recommendedName>
</protein>
<gene>
    <name evidence="6" type="ORF">CD30_07055</name>
</gene>
<name>A0A0A3JW07_9BACL</name>
<sequence>MIDIHSHILWDVDDGPSSIEESLQILELASQNGIHGMIATSHYKHPLYSVPFQEVENKVNLLQEELKKNNIPITLYVGHEVRLSSNLISSHMTMQYHTLAKSRYLLLELPSSTVPLYTIPIIQHLIRLEITPIIAHPERNRSIIERPTILENLIAHGALAQITAGSITGHFGRQIQKRSLQFIHSNLVHTYGSDVHHLTKRPLLFKEGLSYLEKKKLSSKVEIFLENNQRIINNQPLILKELEHSK</sequence>
<dbReference type="GO" id="GO:0030145">
    <property type="term" value="F:manganese ion binding"/>
    <property type="evidence" value="ECO:0007669"/>
    <property type="project" value="UniProtKB-UniRule"/>
</dbReference>
<keyword evidence="2 5" id="KW-0378">Hydrolase</keyword>